<reference evidence="2 3" key="1">
    <citation type="submission" date="2024-09" db="EMBL/GenBank/DDBJ databases">
        <authorList>
            <person name="Sun Q."/>
            <person name="Mori K."/>
        </authorList>
    </citation>
    <scope>NUCLEOTIDE SEQUENCE [LARGE SCALE GENOMIC DNA]</scope>
    <source>
        <strain evidence="2 3">TBRC 1432</strain>
    </source>
</reference>
<dbReference type="Gene3D" id="2.40.50.90">
    <property type="match status" value="1"/>
</dbReference>
<sequence>MIRGSLSAPGWPRGLWWRSSQLQRLAVTGVATTVGLVLSGAALFPPVARPAFLGGATTTTDSPHETTTADSAIPVVPPTPEDAAITVTTVSTVAQFEGVDSAGHAVAVRVHGIVALTGCWSAESTAQAKQALLGKHVWLVHAPAGQAHVTAQVLLPDRHDYALTMVHAGAARADTGPGQAAFAAAEADSQHDHRGLWGSSCAPTPSAGSTTTQTTPTGSTTTTSAQQSTASPPPATSTSDEPPVTTTSGDGHARVGQPCSPEGATDVTAQGQAVTCVRGPGGNDRWRKS</sequence>
<comment type="caution">
    <text evidence="2">The sequence shown here is derived from an EMBL/GenBank/DDBJ whole genome shotgun (WGS) entry which is preliminary data.</text>
</comment>
<name>A0ABV6N7N8_9PSEU</name>
<evidence type="ECO:0000313" key="3">
    <source>
        <dbReference type="Proteomes" id="UP001589810"/>
    </source>
</evidence>
<dbReference type="SUPFAM" id="SSF50199">
    <property type="entry name" value="Staphylococcal nuclease"/>
    <property type="match status" value="1"/>
</dbReference>
<dbReference type="EMBL" id="JBHLUD010000015">
    <property type="protein sequence ID" value="MFC0548292.1"/>
    <property type="molecule type" value="Genomic_DNA"/>
</dbReference>
<dbReference type="Proteomes" id="UP001589810">
    <property type="component" value="Unassembled WGS sequence"/>
</dbReference>
<organism evidence="2 3">
    <name type="scientific">Kutzneria chonburiensis</name>
    <dbReference type="NCBI Taxonomy" id="1483604"/>
    <lineage>
        <taxon>Bacteria</taxon>
        <taxon>Bacillati</taxon>
        <taxon>Actinomycetota</taxon>
        <taxon>Actinomycetes</taxon>
        <taxon>Pseudonocardiales</taxon>
        <taxon>Pseudonocardiaceae</taxon>
        <taxon>Kutzneria</taxon>
    </lineage>
</organism>
<keyword evidence="3" id="KW-1185">Reference proteome</keyword>
<evidence type="ECO:0008006" key="4">
    <source>
        <dbReference type="Google" id="ProtNLM"/>
    </source>
</evidence>
<feature type="region of interest" description="Disordered" evidence="1">
    <location>
        <begin position="177"/>
        <end position="289"/>
    </location>
</feature>
<protein>
    <recommendedName>
        <fullName evidence="4">TNase-like domain-containing protein</fullName>
    </recommendedName>
</protein>
<accession>A0ABV6N7N8</accession>
<gene>
    <name evidence="2" type="ORF">ACFFH7_42760</name>
</gene>
<evidence type="ECO:0000313" key="2">
    <source>
        <dbReference type="EMBL" id="MFC0548292.1"/>
    </source>
</evidence>
<dbReference type="RefSeq" id="WP_273937864.1">
    <property type="nucleotide sequence ID" value="NZ_CP097263.1"/>
</dbReference>
<feature type="compositionally biased region" description="Low complexity" evidence="1">
    <location>
        <begin position="198"/>
        <end position="230"/>
    </location>
</feature>
<dbReference type="InterPro" id="IPR035437">
    <property type="entry name" value="SNase_OB-fold_sf"/>
</dbReference>
<evidence type="ECO:0000256" key="1">
    <source>
        <dbReference type="SAM" id="MobiDB-lite"/>
    </source>
</evidence>
<proteinExistence type="predicted"/>